<dbReference type="Gene3D" id="3.40.50.970">
    <property type="match status" value="1"/>
</dbReference>
<organism evidence="8 9">
    <name type="scientific">Forsythia ovata</name>
    <dbReference type="NCBI Taxonomy" id="205694"/>
    <lineage>
        <taxon>Eukaryota</taxon>
        <taxon>Viridiplantae</taxon>
        <taxon>Streptophyta</taxon>
        <taxon>Embryophyta</taxon>
        <taxon>Tracheophyta</taxon>
        <taxon>Spermatophyta</taxon>
        <taxon>Magnoliopsida</taxon>
        <taxon>eudicotyledons</taxon>
        <taxon>Gunneridae</taxon>
        <taxon>Pentapetalae</taxon>
        <taxon>asterids</taxon>
        <taxon>lamiids</taxon>
        <taxon>Lamiales</taxon>
        <taxon>Oleaceae</taxon>
        <taxon>Forsythieae</taxon>
        <taxon>Forsythia</taxon>
    </lineage>
</organism>
<keyword evidence="9" id="KW-1185">Reference proteome</keyword>
<protein>
    <recommendedName>
        <fullName evidence="2">pyruvate dehydrogenase (acetyl-transferring)</fullName>
        <ecNumber evidence="2">1.2.4.1</ecNumber>
    </recommendedName>
</protein>
<dbReference type="GO" id="GO:0004739">
    <property type="term" value="F:pyruvate dehydrogenase (acetyl-transferring) activity"/>
    <property type="evidence" value="ECO:0007669"/>
    <property type="project" value="UniProtKB-EC"/>
</dbReference>
<feature type="domain" description="Transketolase-like pyrimidine-binding" evidence="7">
    <location>
        <begin position="1"/>
        <end position="106"/>
    </location>
</feature>
<evidence type="ECO:0000313" key="8">
    <source>
        <dbReference type="EMBL" id="KAL2483498.1"/>
    </source>
</evidence>
<comment type="catalytic activity">
    <reaction evidence="6">
        <text>N(6)-[(R)-lipoyl]-L-lysyl-[protein] + pyruvate + H(+) = N(6)-[(R)-S(8)-acetyldihydrolipoyl]-L-lysyl-[protein] + CO2</text>
        <dbReference type="Rhea" id="RHEA:19189"/>
        <dbReference type="Rhea" id="RHEA-COMP:10474"/>
        <dbReference type="Rhea" id="RHEA-COMP:10478"/>
        <dbReference type="ChEBI" id="CHEBI:15361"/>
        <dbReference type="ChEBI" id="CHEBI:15378"/>
        <dbReference type="ChEBI" id="CHEBI:16526"/>
        <dbReference type="ChEBI" id="CHEBI:83099"/>
        <dbReference type="ChEBI" id="CHEBI:83111"/>
        <dbReference type="EC" id="1.2.4.1"/>
    </reaction>
</comment>
<evidence type="ECO:0000256" key="2">
    <source>
        <dbReference type="ARBA" id="ARBA00012281"/>
    </source>
</evidence>
<evidence type="ECO:0000256" key="4">
    <source>
        <dbReference type="ARBA" id="ARBA00023317"/>
    </source>
</evidence>
<dbReference type="InterPro" id="IPR005475">
    <property type="entry name" value="Transketolase-like_Pyr-bd"/>
</dbReference>
<evidence type="ECO:0000256" key="1">
    <source>
        <dbReference type="ARBA" id="ARBA00001964"/>
    </source>
</evidence>
<dbReference type="EC" id="1.2.4.1" evidence="2"/>
<dbReference type="AlphaFoldDB" id="A0ABD1R4Y7"/>
<evidence type="ECO:0000313" key="9">
    <source>
        <dbReference type="Proteomes" id="UP001604277"/>
    </source>
</evidence>
<reference evidence="9" key="1">
    <citation type="submission" date="2024-07" db="EMBL/GenBank/DDBJ databases">
        <title>Two chromosome-level genome assemblies of Korean endemic species Abeliophyllum distichum and Forsythia ovata (Oleaceae).</title>
        <authorList>
            <person name="Jang H."/>
        </authorList>
    </citation>
    <scope>NUCLEOTIDE SEQUENCE [LARGE SCALE GENOMIC DNA]</scope>
</reference>
<dbReference type="Proteomes" id="UP001604277">
    <property type="component" value="Unassembled WGS sequence"/>
</dbReference>
<name>A0ABD1R4Y7_9LAMI</name>
<dbReference type="SUPFAM" id="SSF52518">
    <property type="entry name" value="Thiamin diphosphate-binding fold (THDP-binding)"/>
    <property type="match status" value="1"/>
</dbReference>
<comment type="function">
    <text evidence="5">The pyruvate dehydrogenase complex catalyzes the overall conversion of pyruvate to acetyl-CoA and CO(2). It contains multiple copies of three enzymatic components: pyruvate dehydrogenase (E1), dihydrolipoamide acetyltransferase (E2) and lipoamide dehydrogenase (E3).</text>
</comment>
<evidence type="ECO:0000256" key="3">
    <source>
        <dbReference type="ARBA" id="ARBA00023052"/>
    </source>
</evidence>
<keyword evidence="4 8" id="KW-0670">Pyruvate</keyword>
<proteinExistence type="predicted"/>
<sequence>MAVGAAMTGLRPVVEGMFMGFFLLAFNQISDNCGMLHYTSGGQFTIPTVIRGPGGVGHQLGAENSQRLESYFPSIPGIQMVACSTSYNAKGLMKAAIRSENPVGLFRACASL</sequence>
<evidence type="ECO:0000256" key="5">
    <source>
        <dbReference type="ARBA" id="ARBA00025211"/>
    </source>
</evidence>
<evidence type="ECO:0000259" key="7">
    <source>
        <dbReference type="Pfam" id="PF02779"/>
    </source>
</evidence>
<evidence type="ECO:0000256" key="6">
    <source>
        <dbReference type="ARBA" id="ARBA00051231"/>
    </source>
</evidence>
<dbReference type="EMBL" id="JBFOLJ010000013">
    <property type="protein sequence ID" value="KAL2483498.1"/>
    <property type="molecule type" value="Genomic_DNA"/>
</dbReference>
<dbReference type="InterPro" id="IPR029061">
    <property type="entry name" value="THDP-binding"/>
</dbReference>
<dbReference type="PANTHER" id="PTHR43257:SF2">
    <property type="entry name" value="PYRUVATE DEHYDROGENASE E1 COMPONENT SUBUNIT BETA"/>
    <property type="match status" value="1"/>
</dbReference>
<accession>A0ABD1R4Y7</accession>
<comment type="cofactor">
    <cofactor evidence="1">
        <name>thiamine diphosphate</name>
        <dbReference type="ChEBI" id="CHEBI:58937"/>
    </cofactor>
</comment>
<dbReference type="PANTHER" id="PTHR43257">
    <property type="entry name" value="PYRUVATE DEHYDROGENASE E1 COMPONENT BETA SUBUNIT"/>
    <property type="match status" value="1"/>
</dbReference>
<comment type="caution">
    <text evidence="8">The sequence shown here is derived from an EMBL/GenBank/DDBJ whole genome shotgun (WGS) entry which is preliminary data.</text>
</comment>
<gene>
    <name evidence="8" type="ORF">Fot_44942</name>
</gene>
<dbReference type="Pfam" id="PF02779">
    <property type="entry name" value="Transket_pyr"/>
    <property type="match status" value="1"/>
</dbReference>
<keyword evidence="3" id="KW-0786">Thiamine pyrophosphate</keyword>